<accession>A0A1B1YDN8</accession>
<name>A0A1B1YDN8_THEST</name>
<evidence type="ECO:0000313" key="2">
    <source>
        <dbReference type="EMBL" id="ANW98867.1"/>
    </source>
</evidence>
<dbReference type="PANTHER" id="PTHR30399">
    <property type="entry name" value="UNCHARACTERIZED PROTEIN YGJP"/>
    <property type="match status" value="1"/>
</dbReference>
<evidence type="ECO:0000313" key="3">
    <source>
        <dbReference type="Proteomes" id="UP000092971"/>
    </source>
</evidence>
<dbReference type="InterPro" id="IPR002725">
    <property type="entry name" value="YgjP-like_metallopeptidase"/>
</dbReference>
<proteinExistence type="predicted"/>
<dbReference type="Proteomes" id="UP000092971">
    <property type="component" value="Chromosome"/>
</dbReference>
<dbReference type="CDD" id="cd07344">
    <property type="entry name" value="M48_yhfN_like"/>
    <property type="match status" value="1"/>
</dbReference>
<sequence length="103" mass="11816">MKKSTKTEWVPLEETVPADVFKAEVKAWAERIGVEPKEIHIRPMKRKWASCSQTGRLTFDTELLRQPAGFRAEVIVHELLHLKVPNHGPLFKALLKAYLGEKN</sequence>
<keyword evidence="2" id="KW-0378">Hydrolase</keyword>
<dbReference type="Gene3D" id="3.30.2010.10">
    <property type="entry name" value="Metalloproteases ('zincins'), catalytic domain"/>
    <property type="match status" value="1"/>
</dbReference>
<dbReference type="GO" id="GO:0016787">
    <property type="term" value="F:hydrolase activity"/>
    <property type="evidence" value="ECO:0007669"/>
    <property type="project" value="UniProtKB-KW"/>
</dbReference>
<feature type="domain" description="YgjP-like metallopeptidase" evidence="1">
    <location>
        <begin position="19"/>
        <end position="100"/>
    </location>
</feature>
<evidence type="ECO:0000259" key="1">
    <source>
        <dbReference type="Pfam" id="PF01863"/>
    </source>
</evidence>
<dbReference type="AlphaFoldDB" id="A0A1B1YDN8"/>
<dbReference type="Pfam" id="PF01863">
    <property type="entry name" value="YgjP-like"/>
    <property type="match status" value="1"/>
</dbReference>
<gene>
    <name evidence="2" type="ORF">CSTERTH_07440</name>
</gene>
<dbReference type="EMBL" id="CP014672">
    <property type="protein sequence ID" value="ANW98867.1"/>
    <property type="molecule type" value="Genomic_DNA"/>
</dbReference>
<protein>
    <submittedName>
        <fullName evidence="2">Metal-dependent hydrolase</fullName>
    </submittedName>
</protein>
<organism evidence="2 3">
    <name type="scientific">Thermoclostridium stercorarium subsp. thermolacticum DSM 2910</name>
    <dbReference type="NCBI Taxonomy" id="1121336"/>
    <lineage>
        <taxon>Bacteria</taxon>
        <taxon>Bacillati</taxon>
        <taxon>Bacillota</taxon>
        <taxon>Clostridia</taxon>
        <taxon>Eubacteriales</taxon>
        <taxon>Oscillospiraceae</taxon>
        <taxon>Thermoclostridium</taxon>
    </lineage>
</organism>
<reference evidence="2 3" key="1">
    <citation type="submission" date="2016-02" db="EMBL/GenBank/DDBJ databases">
        <title>Comparison of Clostridium stercorarium subspecies using comparative genomics and transcriptomics.</title>
        <authorList>
            <person name="Schellenberg J."/>
            <person name="Thallinger G."/>
            <person name="Levin D.B."/>
            <person name="Zhang X."/>
            <person name="Alvare G."/>
            <person name="Fristensky B."/>
            <person name="Sparling R."/>
        </authorList>
    </citation>
    <scope>NUCLEOTIDE SEQUENCE [LARGE SCALE GENOMIC DNA]</scope>
    <source>
        <strain evidence="2 3">DSM 2910</strain>
    </source>
</reference>
<dbReference type="InterPro" id="IPR053136">
    <property type="entry name" value="UTP_pyrophosphatase-like"/>
</dbReference>
<dbReference type="RefSeq" id="WP_015485010.1">
    <property type="nucleotide sequence ID" value="NZ_CP014672.1"/>
</dbReference>
<dbReference type="PANTHER" id="PTHR30399:SF1">
    <property type="entry name" value="UTP PYROPHOSPHATASE"/>
    <property type="match status" value="1"/>
</dbReference>
<dbReference type="OrthoDB" id="9811177at2"/>